<evidence type="ECO:0000256" key="2">
    <source>
        <dbReference type="SAM" id="SignalP"/>
    </source>
</evidence>
<proteinExistence type="predicted"/>
<feature type="region of interest" description="Disordered" evidence="1">
    <location>
        <begin position="36"/>
        <end position="94"/>
    </location>
</feature>
<feature type="chain" id="PRO_5042175189" evidence="2">
    <location>
        <begin position="20"/>
        <end position="127"/>
    </location>
</feature>
<feature type="compositionally biased region" description="Basic residues" evidence="1">
    <location>
        <begin position="42"/>
        <end position="56"/>
    </location>
</feature>
<comment type="caution">
    <text evidence="3">The sequence shown here is derived from an EMBL/GenBank/DDBJ whole genome shotgun (WGS) entry which is preliminary data.</text>
</comment>
<dbReference type="Proteomes" id="UP001201812">
    <property type="component" value="Unassembled WGS sequence"/>
</dbReference>
<protein>
    <submittedName>
        <fullName evidence="3">Uncharacterized protein</fullName>
    </submittedName>
</protein>
<keyword evidence="4" id="KW-1185">Reference proteome</keyword>
<keyword evidence="2" id="KW-0732">Signal</keyword>
<gene>
    <name evidence="3" type="ORF">DdX_10133</name>
</gene>
<name>A0AAD4R2L7_9BILA</name>
<sequence length="127" mass="14878">MKLFTIFAWFVALIVSIFGLEPVKWVKPSTSELSTNQEMRVGRLRVRRSKSRKGKGRSSSSSSSQSKERRKFRLGGHRNHAYAGPPRRHHARPRAKPIVKYYSGRRNYGNSYQWWSHYTYSYPTGKK</sequence>
<organism evidence="3 4">
    <name type="scientific">Ditylenchus destructor</name>
    <dbReference type="NCBI Taxonomy" id="166010"/>
    <lineage>
        <taxon>Eukaryota</taxon>
        <taxon>Metazoa</taxon>
        <taxon>Ecdysozoa</taxon>
        <taxon>Nematoda</taxon>
        <taxon>Chromadorea</taxon>
        <taxon>Rhabditida</taxon>
        <taxon>Tylenchina</taxon>
        <taxon>Tylenchomorpha</taxon>
        <taxon>Sphaerularioidea</taxon>
        <taxon>Anguinidae</taxon>
        <taxon>Anguininae</taxon>
        <taxon>Ditylenchus</taxon>
    </lineage>
</organism>
<dbReference type="AlphaFoldDB" id="A0AAD4R2L7"/>
<evidence type="ECO:0000256" key="1">
    <source>
        <dbReference type="SAM" id="MobiDB-lite"/>
    </source>
</evidence>
<feature type="signal peptide" evidence="2">
    <location>
        <begin position="1"/>
        <end position="19"/>
    </location>
</feature>
<evidence type="ECO:0000313" key="4">
    <source>
        <dbReference type="Proteomes" id="UP001201812"/>
    </source>
</evidence>
<accession>A0AAD4R2L7</accession>
<dbReference type="EMBL" id="JAKKPZ010000021">
    <property type="protein sequence ID" value="KAI1711671.1"/>
    <property type="molecule type" value="Genomic_DNA"/>
</dbReference>
<feature type="compositionally biased region" description="Basic residues" evidence="1">
    <location>
        <begin position="68"/>
        <end position="94"/>
    </location>
</feature>
<reference evidence="3" key="1">
    <citation type="submission" date="2022-01" db="EMBL/GenBank/DDBJ databases">
        <title>Genome Sequence Resource for Two Populations of Ditylenchus destructor, the Migratory Endoparasitic Phytonematode.</title>
        <authorList>
            <person name="Zhang H."/>
            <person name="Lin R."/>
            <person name="Xie B."/>
        </authorList>
    </citation>
    <scope>NUCLEOTIDE SEQUENCE</scope>
    <source>
        <strain evidence="3">BazhouSP</strain>
    </source>
</reference>
<evidence type="ECO:0000313" key="3">
    <source>
        <dbReference type="EMBL" id="KAI1711671.1"/>
    </source>
</evidence>